<dbReference type="PANTHER" id="PTHR30525:SF0">
    <property type="entry name" value="1-DEOXY-D-XYLULOSE 5-PHOSPHATE REDUCTOISOMERASE, CHLOROPLASTIC"/>
    <property type="match status" value="1"/>
</dbReference>
<feature type="binding site" evidence="9">
    <location>
        <position position="202"/>
    </location>
    <ligand>
        <name>NADPH</name>
        <dbReference type="ChEBI" id="CHEBI:57783"/>
    </ligand>
</feature>
<dbReference type="NCBIfam" id="TIGR00243">
    <property type="entry name" value="Dxr"/>
    <property type="match status" value="1"/>
</dbReference>
<dbReference type="InterPro" id="IPR036169">
    <property type="entry name" value="DXPR_C_sf"/>
</dbReference>
<dbReference type="SUPFAM" id="SSF55347">
    <property type="entry name" value="Glyceraldehyde-3-phosphate dehydrogenase-like, C-terminal domain"/>
    <property type="match status" value="1"/>
</dbReference>
<dbReference type="GO" id="GO:0030145">
    <property type="term" value="F:manganese ion binding"/>
    <property type="evidence" value="ECO:0007669"/>
    <property type="project" value="TreeGrafter"/>
</dbReference>
<comment type="cofactor">
    <cofactor evidence="9">
        <name>Mg(2+)</name>
        <dbReference type="ChEBI" id="CHEBI:18420"/>
    </cofactor>
    <cofactor evidence="9">
        <name>Mn(2+)</name>
        <dbReference type="ChEBI" id="CHEBI:29035"/>
    </cofactor>
</comment>
<feature type="binding site" evidence="9">
    <location>
        <position position="11"/>
    </location>
    <ligand>
        <name>NADPH</name>
        <dbReference type="ChEBI" id="CHEBI:57783"/>
    </ligand>
</feature>
<evidence type="ECO:0000259" key="12">
    <source>
        <dbReference type="Pfam" id="PF13288"/>
    </source>
</evidence>
<comment type="pathway">
    <text evidence="1 9">Isoprenoid biosynthesis; isopentenyl diphosphate biosynthesis via DXP pathway; isopentenyl diphosphate from 1-deoxy-D-xylulose 5-phosphate: step 1/6.</text>
</comment>
<evidence type="ECO:0000259" key="11">
    <source>
        <dbReference type="Pfam" id="PF08436"/>
    </source>
</evidence>
<dbReference type="AlphaFoldDB" id="A0A9D1T506"/>
<feature type="binding site" evidence="9">
    <location>
        <position position="36"/>
    </location>
    <ligand>
        <name>NADPH</name>
        <dbReference type="ChEBI" id="CHEBI:57783"/>
    </ligand>
</feature>
<feature type="binding site" evidence="9">
    <location>
        <position position="209"/>
    </location>
    <ligand>
        <name>1-deoxy-D-xylulose 5-phosphate</name>
        <dbReference type="ChEBI" id="CHEBI:57792"/>
    </ligand>
</feature>
<dbReference type="Pfam" id="PF13288">
    <property type="entry name" value="DXPR_C"/>
    <property type="match status" value="1"/>
</dbReference>
<feature type="binding site" evidence="9">
    <location>
        <position position="218"/>
    </location>
    <ligand>
        <name>1-deoxy-D-xylulose 5-phosphate</name>
        <dbReference type="ChEBI" id="CHEBI:57792"/>
    </ligand>
</feature>
<feature type="binding site" evidence="9">
    <location>
        <position position="14"/>
    </location>
    <ligand>
        <name>NADPH</name>
        <dbReference type="ChEBI" id="CHEBI:57783"/>
    </ligand>
</feature>
<feature type="binding site" evidence="9">
    <location>
        <position position="196"/>
    </location>
    <ligand>
        <name>1-deoxy-D-xylulose 5-phosphate</name>
        <dbReference type="ChEBI" id="CHEBI:57792"/>
    </ligand>
</feature>
<dbReference type="InterPro" id="IPR026877">
    <property type="entry name" value="DXPR_C"/>
</dbReference>
<feature type="binding site" evidence="9">
    <location>
        <position position="173"/>
    </location>
    <ligand>
        <name>1-deoxy-D-xylulose 5-phosphate</name>
        <dbReference type="ChEBI" id="CHEBI:57792"/>
    </ligand>
</feature>
<evidence type="ECO:0000256" key="5">
    <source>
        <dbReference type="ARBA" id="ARBA00023002"/>
    </source>
</evidence>
<keyword evidence="6 9" id="KW-0464">Manganese</keyword>
<feature type="binding site" evidence="9">
    <location>
        <position position="149"/>
    </location>
    <ligand>
        <name>Mn(2+)</name>
        <dbReference type="ChEBI" id="CHEBI:29035"/>
    </ligand>
</feature>
<evidence type="ECO:0000256" key="3">
    <source>
        <dbReference type="ARBA" id="ARBA00022723"/>
    </source>
</evidence>
<dbReference type="SUPFAM" id="SSF51735">
    <property type="entry name" value="NAD(P)-binding Rossmann-fold domains"/>
    <property type="match status" value="1"/>
</dbReference>
<dbReference type="HAMAP" id="MF_00183">
    <property type="entry name" value="DXP_reductoisom"/>
    <property type="match status" value="1"/>
</dbReference>
<dbReference type="InterPro" id="IPR013512">
    <property type="entry name" value="DXP_reductoisomerase_N"/>
</dbReference>
<dbReference type="InterPro" id="IPR013644">
    <property type="entry name" value="DXP_reductoisomerase_C"/>
</dbReference>
<keyword evidence="3 9" id="KW-0479">Metal-binding</keyword>
<dbReference type="GO" id="GO:0070402">
    <property type="term" value="F:NADPH binding"/>
    <property type="evidence" value="ECO:0007669"/>
    <property type="project" value="InterPro"/>
</dbReference>
<name>A0A9D1T506_9FIRM</name>
<dbReference type="Gene3D" id="3.40.50.720">
    <property type="entry name" value="NAD(P)-binding Rossmann-like Domain"/>
    <property type="match status" value="1"/>
</dbReference>
<feature type="binding site" evidence="9">
    <location>
        <position position="12"/>
    </location>
    <ligand>
        <name>NADPH</name>
        <dbReference type="ChEBI" id="CHEBI:57783"/>
    </ligand>
</feature>
<dbReference type="GO" id="GO:0051484">
    <property type="term" value="P:isopentenyl diphosphate biosynthetic process, methylerythritol 4-phosphate pathway involved in terpenoid biosynthetic process"/>
    <property type="evidence" value="ECO:0007669"/>
    <property type="project" value="UniProtKB-ARBA"/>
</dbReference>
<dbReference type="Pfam" id="PF02670">
    <property type="entry name" value="DXP_reductoisom"/>
    <property type="match status" value="1"/>
</dbReference>
<keyword evidence="5 9" id="KW-0560">Oxidoreductase</keyword>
<reference evidence="13" key="2">
    <citation type="journal article" date="2021" name="PeerJ">
        <title>Extensive microbial diversity within the chicken gut microbiome revealed by metagenomics and culture.</title>
        <authorList>
            <person name="Gilroy R."/>
            <person name="Ravi A."/>
            <person name="Getino M."/>
            <person name="Pursley I."/>
            <person name="Horton D.L."/>
            <person name="Alikhan N.F."/>
            <person name="Baker D."/>
            <person name="Gharbi K."/>
            <person name="Hall N."/>
            <person name="Watson M."/>
            <person name="Adriaenssens E.M."/>
            <person name="Foster-Nyarko E."/>
            <person name="Jarju S."/>
            <person name="Secka A."/>
            <person name="Antonio M."/>
            <person name="Oren A."/>
            <person name="Chaudhuri R.R."/>
            <person name="La Ragione R."/>
            <person name="Hildebrand F."/>
            <person name="Pallen M.J."/>
        </authorList>
    </citation>
    <scope>NUCLEOTIDE SEQUENCE</scope>
    <source>
        <strain evidence="13">1370</strain>
    </source>
</reference>
<accession>A0A9D1T506</accession>
<dbReference type="Pfam" id="PF08436">
    <property type="entry name" value="DXP_redisom_C"/>
    <property type="match status" value="1"/>
</dbReference>
<reference evidence="13" key="1">
    <citation type="submission" date="2020-10" db="EMBL/GenBank/DDBJ databases">
        <authorList>
            <person name="Gilroy R."/>
        </authorList>
    </citation>
    <scope>NUCLEOTIDE SEQUENCE</scope>
    <source>
        <strain evidence="13">1370</strain>
    </source>
</reference>
<evidence type="ECO:0000313" key="13">
    <source>
        <dbReference type="EMBL" id="HIV11294.1"/>
    </source>
</evidence>
<dbReference type="Gene3D" id="1.10.1740.10">
    <property type="match status" value="1"/>
</dbReference>
<feature type="binding site" evidence="9">
    <location>
        <position position="147"/>
    </location>
    <ligand>
        <name>Mn(2+)</name>
        <dbReference type="ChEBI" id="CHEBI:29035"/>
    </ligand>
</feature>
<comment type="function">
    <text evidence="9">Catalyzes the NADPH-dependent rearrangement and reduction of 1-deoxy-D-xylulose-5-phosphate (DXP) to 2-C-methyl-D-erythritol 4-phosphate (MEP).</text>
</comment>
<evidence type="ECO:0000259" key="10">
    <source>
        <dbReference type="Pfam" id="PF02670"/>
    </source>
</evidence>
<keyword evidence="7 9" id="KW-0414">Isoprene biosynthesis</keyword>
<feature type="binding site" evidence="9">
    <location>
        <position position="122"/>
    </location>
    <ligand>
        <name>1-deoxy-D-xylulose 5-phosphate</name>
        <dbReference type="ChEBI" id="CHEBI:57792"/>
    </ligand>
</feature>
<feature type="binding site" evidence="9">
    <location>
        <position position="121"/>
    </location>
    <ligand>
        <name>NADPH</name>
        <dbReference type="ChEBI" id="CHEBI:57783"/>
    </ligand>
</feature>
<comment type="similarity">
    <text evidence="2 9">Belongs to the DXR family.</text>
</comment>
<evidence type="ECO:0000256" key="6">
    <source>
        <dbReference type="ARBA" id="ARBA00023211"/>
    </source>
</evidence>
<feature type="binding site" evidence="9">
    <location>
        <position position="123"/>
    </location>
    <ligand>
        <name>NADPH</name>
        <dbReference type="ChEBI" id="CHEBI:57783"/>
    </ligand>
</feature>
<feature type="binding site" evidence="9">
    <location>
        <position position="149"/>
    </location>
    <ligand>
        <name>1-deoxy-D-xylulose 5-phosphate</name>
        <dbReference type="ChEBI" id="CHEBI:57792"/>
    </ligand>
</feature>
<keyword evidence="4 9" id="KW-0521">NADP</keyword>
<feature type="binding site" evidence="9">
    <location>
        <position position="148"/>
    </location>
    <ligand>
        <name>1-deoxy-D-xylulose 5-phosphate</name>
        <dbReference type="ChEBI" id="CHEBI:57792"/>
    </ligand>
</feature>
<comment type="catalytic activity">
    <reaction evidence="8">
        <text>2-C-methyl-D-erythritol 4-phosphate + NADP(+) = 1-deoxy-D-xylulose 5-phosphate + NADPH + H(+)</text>
        <dbReference type="Rhea" id="RHEA:13717"/>
        <dbReference type="ChEBI" id="CHEBI:15378"/>
        <dbReference type="ChEBI" id="CHEBI:57783"/>
        <dbReference type="ChEBI" id="CHEBI:57792"/>
        <dbReference type="ChEBI" id="CHEBI:58262"/>
        <dbReference type="ChEBI" id="CHEBI:58349"/>
        <dbReference type="EC" id="1.1.1.267"/>
    </reaction>
    <physiologicalReaction direction="right-to-left" evidence="8">
        <dbReference type="Rhea" id="RHEA:13719"/>
    </physiologicalReaction>
</comment>
<dbReference type="InterPro" id="IPR003821">
    <property type="entry name" value="DXP_reductoisomerase"/>
</dbReference>
<dbReference type="FunFam" id="3.40.50.720:FF:000045">
    <property type="entry name" value="1-deoxy-D-xylulose 5-phosphate reductoisomerase"/>
    <property type="match status" value="1"/>
</dbReference>
<comment type="caution">
    <text evidence="13">The sequence shown here is derived from an EMBL/GenBank/DDBJ whole genome shotgun (WGS) entry which is preliminary data.</text>
</comment>
<proteinExistence type="inferred from homology"/>
<evidence type="ECO:0000256" key="2">
    <source>
        <dbReference type="ARBA" id="ARBA00006825"/>
    </source>
</evidence>
<dbReference type="InterPro" id="IPR036291">
    <property type="entry name" value="NAD(P)-bd_dom_sf"/>
</dbReference>
<feature type="binding site" evidence="9">
    <location>
        <position position="13"/>
    </location>
    <ligand>
        <name>NADPH</name>
        <dbReference type="ChEBI" id="CHEBI:57783"/>
    </ligand>
</feature>
<evidence type="ECO:0000313" key="14">
    <source>
        <dbReference type="Proteomes" id="UP000823960"/>
    </source>
</evidence>
<evidence type="ECO:0000256" key="1">
    <source>
        <dbReference type="ARBA" id="ARBA00005094"/>
    </source>
</evidence>
<dbReference type="PIRSF" id="PIRSF006205">
    <property type="entry name" value="Dxp_reductismrs"/>
    <property type="match status" value="1"/>
</dbReference>
<feature type="domain" description="1-deoxy-D-xylulose 5-phosphate reductoisomerase N-terminal" evidence="10">
    <location>
        <begin position="5"/>
        <end position="129"/>
    </location>
</feature>
<organism evidence="13 14">
    <name type="scientific">Candidatus Faeciplasma avium</name>
    <dbReference type="NCBI Taxonomy" id="2840798"/>
    <lineage>
        <taxon>Bacteria</taxon>
        <taxon>Bacillati</taxon>
        <taxon>Bacillota</taxon>
        <taxon>Clostridia</taxon>
        <taxon>Eubacteriales</taxon>
        <taxon>Oscillospiraceae</taxon>
        <taxon>Oscillospiraceae incertae sedis</taxon>
        <taxon>Candidatus Faeciplasma</taxon>
    </lineage>
</organism>
<evidence type="ECO:0000256" key="9">
    <source>
        <dbReference type="HAMAP-Rule" id="MF_00183"/>
    </source>
</evidence>
<feature type="binding site" evidence="9">
    <location>
        <position position="218"/>
    </location>
    <ligand>
        <name>Mn(2+)</name>
        <dbReference type="ChEBI" id="CHEBI:29035"/>
    </ligand>
</feature>
<gene>
    <name evidence="9" type="primary">dxr</name>
    <name evidence="13" type="ORF">IAD28_06360</name>
</gene>
<evidence type="ECO:0000256" key="4">
    <source>
        <dbReference type="ARBA" id="ARBA00022857"/>
    </source>
</evidence>
<dbReference type="SUPFAM" id="SSF69055">
    <property type="entry name" value="1-deoxy-D-xylulose-5-phosphate reductoisomerase, C-terminal domain"/>
    <property type="match status" value="1"/>
</dbReference>
<feature type="domain" description="1-deoxy-D-xylulose 5-phosphate reductoisomerase C-terminal" evidence="11">
    <location>
        <begin position="143"/>
        <end position="226"/>
    </location>
</feature>
<evidence type="ECO:0000256" key="7">
    <source>
        <dbReference type="ARBA" id="ARBA00023229"/>
    </source>
</evidence>
<feature type="binding site" evidence="9">
    <location>
        <position position="215"/>
    </location>
    <ligand>
        <name>1-deoxy-D-xylulose 5-phosphate</name>
        <dbReference type="ChEBI" id="CHEBI:57792"/>
    </ligand>
</feature>
<evidence type="ECO:0000256" key="8">
    <source>
        <dbReference type="ARBA" id="ARBA00048543"/>
    </source>
</evidence>
<dbReference type="EC" id="1.1.1.267" evidence="9"/>
<sequence length="381" mass="40796">MKKSIALIGSTGSIGLNTIEVAKRLGIRVAALAANKSSDILIEQARSLRPETVCIYDKSKYQAVRDGLFGLGIKVVSGMEGLCEAACTPSSEITFNSVVGMVGLRPTVEAISTGKDIALANKETLVAGGSVVNALAKKKGVRIYPVDSEHSAIFQSLQSGRRSDLERIILTASGGPFYGKSRRELSGITVEDALKHPTWSMGAKITVDSATMMNKGLELIEAIWLFGVRSEDVEIVIHRESVLHSAVMFKDGSVIAQLGVPDMKIPIQYALTCPERPESGVRRLSLTDYGSLTFKKPDYDSFDCLRACQRASNMIGSTAPAIVNGANEAAVAAFLSGRIGFLRIGELVTEALDSLKPETADSLEIIEAADCMARELVLSRL</sequence>
<protein>
    <recommendedName>
        <fullName evidence="9">1-deoxy-D-xylulose 5-phosphate reductoisomerase</fullName>
        <shortName evidence="9">DXP reductoisomerase</shortName>
        <ecNumber evidence="9">1.1.1.267</ecNumber>
    </recommendedName>
    <alternativeName>
        <fullName evidence="9">1-deoxyxylulose-5-phosphate reductoisomerase</fullName>
    </alternativeName>
    <alternativeName>
        <fullName evidence="9">2-C-methyl-D-erythritol 4-phosphate synthase</fullName>
    </alternativeName>
</protein>
<dbReference type="EMBL" id="DVOL01000092">
    <property type="protein sequence ID" value="HIV11294.1"/>
    <property type="molecule type" value="Genomic_DNA"/>
</dbReference>
<dbReference type="GO" id="GO:0030604">
    <property type="term" value="F:1-deoxy-D-xylulose-5-phosphate reductoisomerase activity"/>
    <property type="evidence" value="ECO:0007669"/>
    <property type="project" value="UniProtKB-UniRule"/>
</dbReference>
<keyword evidence="9" id="KW-0460">Magnesium</keyword>
<feature type="binding site" evidence="9">
    <location>
        <position position="214"/>
    </location>
    <ligand>
        <name>1-deoxy-D-xylulose 5-phosphate</name>
        <dbReference type="ChEBI" id="CHEBI:57792"/>
    </ligand>
</feature>
<feature type="domain" description="DXP reductoisomerase C-terminal" evidence="12">
    <location>
        <begin position="258"/>
        <end position="375"/>
    </location>
</feature>
<dbReference type="Proteomes" id="UP000823960">
    <property type="component" value="Unassembled WGS sequence"/>
</dbReference>
<comment type="caution">
    <text evidence="9">Lacks conserved residue(s) required for the propagation of feature annotation.</text>
</comment>
<dbReference type="PANTHER" id="PTHR30525">
    <property type="entry name" value="1-DEOXY-D-XYLULOSE 5-PHOSPHATE REDUCTOISOMERASE"/>
    <property type="match status" value="1"/>
</dbReference>